<dbReference type="VEuPathDB" id="FungiDB:ASPGLDRAFT_44525"/>
<dbReference type="OrthoDB" id="10558713at2759"/>
<evidence type="ECO:0000313" key="2">
    <source>
        <dbReference type="EMBL" id="OJJ86682.1"/>
    </source>
</evidence>
<reference evidence="3" key="1">
    <citation type="journal article" date="2017" name="Genome Biol.">
        <title>Comparative genomics reveals high biological diversity and specific adaptations in the industrially and medically important fungal genus Aspergillus.</title>
        <authorList>
            <person name="de Vries R.P."/>
            <person name="Riley R."/>
            <person name="Wiebenga A."/>
            <person name="Aguilar-Osorio G."/>
            <person name="Amillis S."/>
            <person name="Uchima C.A."/>
            <person name="Anderluh G."/>
            <person name="Asadollahi M."/>
            <person name="Askin M."/>
            <person name="Barry K."/>
            <person name="Battaglia E."/>
            <person name="Bayram O."/>
            <person name="Benocci T."/>
            <person name="Braus-Stromeyer S.A."/>
            <person name="Caldana C."/>
            <person name="Canovas D."/>
            <person name="Cerqueira G.C."/>
            <person name="Chen F."/>
            <person name="Chen W."/>
            <person name="Choi C."/>
            <person name="Clum A."/>
            <person name="Dos Santos R.A."/>
            <person name="Damasio A.R."/>
            <person name="Diallinas G."/>
            <person name="Emri T."/>
            <person name="Fekete E."/>
            <person name="Flipphi M."/>
            <person name="Freyberg S."/>
            <person name="Gallo A."/>
            <person name="Gournas C."/>
            <person name="Habgood R."/>
            <person name="Hainaut M."/>
            <person name="Harispe M.L."/>
            <person name="Henrissat B."/>
            <person name="Hilden K.S."/>
            <person name="Hope R."/>
            <person name="Hossain A."/>
            <person name="Karabika E."/>
            <person name="Karaffa L."/>
            <person name="Karanyi Z."/>
            <person name="Krasevec N."/>
            <person name="Kuo A."/>
            <person name="Kusch H."/>
            <person name="LaButti K."/>
            <person name="Lagendijk E.L."/>
            <person name="Lapidus A."/>
            <person name="Levasseur A."/>
            <person name="Lindquist E."/>
            <person name="Lipzen A."/>
            <person name="Logrieco A.F."/>
            <person name="MacCabe A."/>
            <person name="Maekelae M.R."/>
            <person name="Malavazi I."/>
            <person name="Melin P."/>
            <person name="Meyer V."/>
            <person name="Mielnichuk N."/>
            <person name="Miskei M."/>
            <person name="Molnar A.P."/>
            <person name="Mule G."/>
            <person name="Ngan C.Y."/>
            <person name="Orejas M."/>
            <person name="Orosz E."/>
            <person name="Ouedraogo J.P."/>
            <person name="Overkamp K.M."/>
            <person name="Park H.-S."/>
            <person name="Perrone G."/>
            <person name="Piumi F."/>
            <person name="Punt P.J."/>
            <person name="Ram A.F."/>
            <person name="Ramon A."/>
            <person name="Rauscher S."/>
            <person name="Record E."/>
            <person name="Riano-Pachon D.M."/>
            <person name="Robert V."/>
            <person name="Roehrig J."/>
            <person name="Ruller R."/>
            <person name="Salamov A."/>
            <person name="Salih N.S."/>
            <person name="Samson R.A."/>
            <person name="Sandor E."/>
            <person name="Sanguinetti M."/>
            <person name="Schuetze T."/>
            <person name="Sepcic K."/>
            <person name="Shelest E."/>
            <person name="Sherlock G."/>
            <person name="Sophianopoulou V."/>
            <person name="Squina F.M."/>
            <person name="Sun H."/>
            <person name="Susca A."/>
            <person name="Todd R.B."/>
            <person name="Tsang A."/>
            <person name="Unkles S.E."/>
            <person name="van de Wiele N."/>
            <person name="van Rossen-Uffink D."/>
            <person name="Oliveira J.V."/>
            <person name="Vesth T.C."/>
            <person name="Visser J."/>
            <person name="Yu J.-H."/>
            <person name="Zhou M."/>
            <person name="Andersen M.R."/>
            <person name="Archer D.B."/>
            <person name="Baker S.E."/>
            <person name="Benoit I."/>
            <person name="Brakhage A.A."/>
            <person name="Braus G.H."/>
            <person name="Fischer R."/>
            <person name="Frisvad J.C."/>
            <person name="Goldman G.H."/>
            <person name="Houbraken J."/>
            <person name="Oakley B."/>
            <person name="Pocsi I."/>
            <person name="Scazzocchio C."/>
            <person name="Seiboth B."/>
            <person name="vanKuyk P.A."/>
            <person name="Wortman J."/>
            <person name="Dyer P.S."/>
            <person name="Grigoriev I.V."/>
        </authorList>
    </citation>
    <scope>NUCLEOTIDE SEQUENCE [LARGE SCALE GENOMIC DNA]</scope>
    <source>
        <strain evidence="3">CBS 516.65</strain>
    </source>
</reference>
<name>A0A1L9VS11_ASPGL</name>
<dbReference type="EMBL" id="KV878892">
    <property type="protein sequence ID" value="OJJ86682.1"/>
    <property type="molecule type" value="Genomic_DNA"/>
</dbReference>
<evidence type="ECO:0000256" key="1">
    <source>
        <dbReference type="SAM" id="Phobius"/>
    </source>
</evidence>
<feature type="transmembrane region" description="Helical" evidence="1">
    <location>
        <begin position="25"/>
        <end position="48"/>
    </location>
</feature>
<accession>A0A1L9VS11</accession>
<keyword evidence="1" id="KW-0812">Transmembrane</keyword>
<keyword evidence="1" id="KW-0472">Membrane</keyword>
<sequence>MQAQSASIKEQTCGPFLHRGVSLSYYYLSLSILANSSATAMLCTATLYKYCYYSVHDYALAFSWIIVQRELQTLIHGII</sequence>
<organism evidence="2 3">
    <name type="scientific">Aspergillus glaucus CBS 516.65</name>
    <dbReference type="NCBI Taxonomy" id="1160497"/>
    <lineage>
        <taxon>Eukaryota</taxon>
        <taxon>Fungi</taxon>
        <taxon>Dikarya</taxon>
        <taxon>Ascomycota</taxon>
        <taxon>Pezizomycotina</taxon>
        <taxon>Eurotiomycetes</taxon>
        <taxon>Eurotiomycetidae</taxon>
        <taxon>Eurotiales</taxon>
        <taxon>Aspergillaceae</taxon>
        <taxon>Aspergillus</taxon>
        <taxon>Aspergillus subgen. Aspergillus</taxon>
    </lineage>
</organism>
<protein>
    <submittedName>
        <fullName evidence="2">Uncharacterized protein</fullName>
    </submittedName>
</protein>
<gene>
    <name evidence="2" type="ORF">ASPGLDRAFT_44525</name>
</gene>
<evidence type="ECO:0000313" key="3">
    <source>
        <dbReference type="Proteomes" id="UP000184300"/>
    </source>
</evidence>
<keyword evidence="1" id="KW-1133">Transmembrane helix</keyword>
<keyword evidence="3" id="KW-1185">Reference proteome</keyword>
<dbReference type="GeneID" id="34462303"/>
<proteinExistence type="predicted"/>
<dbReference type="AlphaFoldDB" id="A0A1L9VS11"/>
<dbReference type="Proteomes" id="UP000184300">
    <property type="component" value="Unassembled WGS sequence"/>
</dbReference>
<dbReference type="RefSeq" id="XP_022403371.1">
    <property type="nucleotide sequence ID" value="XM_022546042.1"/>
</dbReference>